<dbReference type="Proteomes" id="UP000309952">
    <property type="component" value="Chromosome"/>
</dbReference>
<keyword evidence="2" id="KW-1185">Reference proteome</keyword>
<accession>A0A4P1K8C8</accession>
<dbReference type="InterPro" id="IPR021322">
    <property type="entry name" value="DUF2924"/>
</dbReference>
<evidence type="ECO:0000313" key="1">
    <source>
        <dbReference type="EMBL" id="VTO16738.1"/>
    </source>
</evidence>
<dbReference type="RefSeq" id="WP_290125517.1">
    <property type="nucleotide sequence ID" value="NZ_LR588407.1"/>
</dbReference>
<dbReference type="Pfam" id="PF11149">
    <property type="entry name" value="DUF2924"/>
    <property type="match status" value="1"/>
</dbReference>
<name>A0A4P1K8C8_9CAUL</name>
<organism evidence="1 2">
    <name type="scientific">Brevundimonas vancanneytii</name>
    <dbReference type="NCBI Taxonomy" id="1325724"/>
    <lineage>
        <taxon>Bacteria</taxon>
        <taxon>Pseudomonadati</taxon>
        <taxon>Pseudomonadota</taxon>
        <taxon>Alphaproteobacteria</taxon>
        <taxon>Caulobacterales</taxon>
        <taxon>Caulobacteraceae</taxon>
        <taxon>Brevundimonas</taxon>
    </lineage>
</organism>
<protein>
    <submittedName>
        <fullName evidence="1">Protein of uncharacterized function (DUF2924)</fullName>
    </submittedName>
</protein>
<dbReference type="KEGG" id="bvy:NCTC9239_02189"/>
<gene>
    <name evidence="1" type="ORF">NCTC9239_02189</name>
</gene>
<dbReference type="AlphaFoldDB" id="A0A4P1K8C8"/>
<sequence length="140" mass="15818">MSCVDDLQALETMKIDALRAVWRGRFGEPPPLRSGDLMRRALAERMQMAVEGEDSVLDKRLAQTAARHRTGRKATIRTAAFKSGSRLERTWQGQRHQVEVVEGGFVWEGRPYKSLSHVARAITGVRWNGPRFFGLREVAA</sequence>
<evidence type="ECO:0000313" key="2">
    <source>
        <dbReference type="Proteomes" id="UP000309952"/>
    </source>
</evidence>
<proteinExistence type="predicted"/>
<dbReference type="EMBL" id="LR588407">
    <property type="protein sequence ID" value="VTO16738.1"/>
    <property type="molecule type" value="Genomic_DNA"/>
</dbReference>
<reference evidence="1 2" key="1">
    <citation type="submission" date="2019-04" db="EMBL/GenBank/DDBJ databases">
        <authorList>
            <consortium name="Pathogen Informatics"/>
        </authorList>
    </citation>
    <scope>NUCLEOTIDE SEQUENCE [LARGE SCALE GENOMIC DNA]</scope>
    <source>
        <strain evidence="1 2">NCTC9239</strain>
    </source>
</reference>